<dbReference type="PANTHER" id="PTHR22935">
    <property type="entry name" value="PENICILLIN-BINDING PROTEIN"/>
    <property type="match status" value="1"/>
</dbReference>
<evidence type="ECO:0000313" key="5">
    <source>
        <dbReference type="Proteomes" id="UP001302812"/>
    </source>
</evidence>
<dbReference type="Pfam" id="PF00144">
    <property type="entry name" value="Beta-lactamase"/>
    <property type="match status" value="1"/>
</dbReference>
<evidence type="ECO:0000313" key="4">
    <source>
        <dbReference type="EMBL" id="KAK4112813.1"/>
    </source>
</evidence>
<dbReference type="EMBL" id="MU853341">
    <property type="protein sequence ID" value="KAK4112813.1"/>
    <property type="molecule type" value="Genomic_DNA"/>
</dbReference>
<feature type="chain" id="PRO_5042853614" evidence="1">
    <location>
        <begin position="23"/>
        <end position="617"/>
    </location>
</feature>
<protein>
    <submittedName>
        <fullName evidence="4">Beta-lactamase/transpeptidase-like protein</fullName>
    </submittedName>
</protein>
<accession>A0AAN6TEA7</accession>
<reference evidence="4" key="2">
    <citation type="submission" date="2023-05" db="EMBL/GenBank/DDBJ databases">
        <authorList>
            <consortium name="Lawrence Berkeley National Laboratory"/>
            <person name="Steindorff A."/>
            <person name="Hensen N."/>
            <person name="Bonometti L."/>
            <person name="Westerberg I."/>
            <person name="Brannstrom I.O."/>
            <person name="Guillou S."/>
            <person name="Cros-Aarteil S."/>
            <person name="Calhoun S."/>
            <person name="Haridas S."/>
            <person name="Kuo A."/>
            <person name="Mondo S."/>
            <person name="Pangilinan J."/>
            <person name="Riley R."/>
            <person name="Labutti K."/>
            <person name="Andreopoulos B."/>
            <person name="Lipzen A."/>
            <person name="Chen C."/>
            <person name="Yanf M."/>
            <person name="Daum C."/>
            <person name="Ng V."/>
            <person name="Clum A."/>
            <person name="Ohm R."/>
            <person name="Martin F."/>
            <person name="Silar P."/>
            <person name="Natvig D."/>
            <person name="Lalanne C."/>
            <person name="Gautier V."/>
            <person name="Ament-Velasquez S.L."/>
            <person name="Kruys A."/>
            <person name="Hutchinson M.I."/>
            <person name="Powell A.J."/>
            <person name="Barry K."/>
            <person name="Miller A.N."/>
            <person name="Grigoriev I.V."/>
            <person name="Debuchy R."/>
            <person name="Gladieux P."/>
            <person name="Thoren M.H."/>
            <person name="Johannesson H."/>
        </authorList>
    </citation>
    <scope>NUCLEOTIDE SEQUENCE</scope>
    <source>
        <strain evidence="4">CBS 508.74</strain>
    </source>
</reference>
<feature type="signal peptide" evidence="1">
    <location>
        <begin position="1"/>
        <end position="22"/>
    </location>
</feature>
<gene>
    <name evidence="4" type="ORF">N656DRAFT_779046</name>
</gene>
<dbReference type="Pfam" id="PF26335">
    <property type="entry name" value="ARB_00930_C"/>
    <property type="match status" value="1"/>
</dbReference>
<dbReference type="InterPro" id="IPR058664">
    <property type="entry name" value="ARB_00930-like_C"/>
</dbReference>
<evidence type="ECO:0000256" key="1">
    <source>
        <dbReference type="SAM" id="SignalP"/>
    </source>
</evidence>
<evidence type="ECO:0000259" key="3">
    <source>
        <dbReference type="Pfam" id="PF26335"/>
    </source>
</evidence>
<evidence type="ECO:0000259" key="2">
    <source>
        <dbReference type="Pfam" id="PF00144"/>
    </source>
</evidence>
<dbReference type="Gene3D" id="3.40.710.10">
    <property type="entry name" value="DD-peptidase/beta-lactamase superfamily"/>
    <property type="match status" value="1"/>
</dbReference>
<dbReference type="Proteomes" id="UP001302812">
    <property type="component" value="Unassembled WGS sequence"/>
</dbReference>
<dbReference type="InterPro" id="IPR012338">
    <property type="entry name" value="Beta-lactam/transpept-like"/>
</dbReference>
<organism evidence="4 5">
    <name type="scientific">Canariomyces notabilis</name>
    <dbReference type="NCBI Taxonomy" id="2074819"/>
    <lineage>
        <taxon>Eukaryota</taxon>
        <taxon>Fungi</taxon>
        <taxon>Dikarya</taxon>
        <taxon>Ascomycota</taxon>
        <taxon>Pezizomycotina</taxon>
        <taxon>Sordariomycetes</taxon>
        <taxon>Sordariomycetidae</taxon>
        <taxon>Sordariales</taxon>
        <taxon>Chaetomiaceae</taxon>
        <taxon>Canariomyces</taxon>
    </lineage>
</organism>
<feature type="domain" description="Beta-lactamase-related" evidence="2">
    <location>
        <begin position="113"/>
        <end position="441"/>
    </location>
</feature>
<name>A0AAN6TEA7_9PEZI</name>
<reference evidence="4" key="1">
    <citation type="journal article" date="2023" name="Mol. Phylogenet. Evol.">
        <title>Genome-scale phylogeny and comparative genomics of the fungal order Sordariales.</title>
        <authorList>
            <person name="Hensen N."/>
            <person name="Bonometti L."/>
            <person name="Westerberg I."/>
            <person name="Brannstrom I.O."/>
            <person name="Guillou S."/>
            <person name="Cros-Aarteil S."/>
            <person name="Calhoun S."/>
            <person name="Haridas S."/>
            <person name="Kuo A."/>
            <person name="Mondo S."/>
            <person name="Pangilinan J."/>
            <person name="Riley R."/>
            <person name="LaButti K."/>
            <person name="Andreopoulos B."/>
            <person name="Lipzen A."/>
            <person name="Chen C."/>
            <person name="Yan M."/>
            <person name="Daum C."/>
            <person name="Ng V."/>
            <person name="Clum A."/>
            <person name="Steindorff A."/>
            <person name="Ohm R.A."/>
            <person name="Martin F."/>
            <person name="Silar P."/>
            <person name="Natvig D.O."/>
            <person name="Lalanne C."/>
            <person name="Gautier V."/>
            <person name="Ament-Velasquez S.L."/>
            <person name="Kruys A."/>
            <person name="Hutchinson M.I."/>
            <person name="Powell A.J."/>
            <person name="Barry K."/>
            <person name="Miller A.N."/>
            <person name="Grigoriev I.V."/>
            <person name="Debuchy R."/>
            <person name="Gladieux P."/>
            <person name="Hiltunen Thoren M."/>
            <person name="Johannesson H."/>
        </authorList>
    </citation>
    <scope>NUCLEOTIDE SEQUENCE</scope>
    <source>
        <strain evidence="4">CBS 508.74</strain>
    </source>
</reference>
<dbReference type="InterPro" id="IPR051478">
    <property type="entry name" value="Beta-lactamase-like_AB/R"/>
</dbReference>
<dbReference type="PANTHER" id="PTHR22935:SF97">
    <property type="entry name" value="BETA-LACTAMASE-RELATED DOMAIN-CONTAINING PROTEIN"/>
    <property type="match status" value="1"/>
</dbReference>
<sequence length="617" mass="64701">MHLSLRHVLAFLGAQSICVVLGDFAGPSYPPPKDLSGDQSLVSTAWKSLTDALKAAGLGGDGISSCKPKNGSAIPIPVPEATRNTTFSIGLFSLHDPDAASMQFHHTSPEVAASTEGTKKVDGNSIYRVASVTKVFTVLAGLLTLSDAEWERPLSDILAPLSGQGSHAAAVLSTPWDKITMRALAAQLGGVPRDGFPNLGEIALEMALINKTEAELMAESGLPPANVSDPLSNPPCLLRLLMGEECTETPYIQGVANRAPTFLPWTAPGYSNNGFVLLGLAMANVTGQTIGQLYQDKILTPLGMDSTFSNPPPKTEFPRSVIVGNTAASTYDVPNGIFVSSGGIFSTTSDLARFGTGILNSTLLPPEQTRRWLKPVSHTARLQYDVGAPWEIMRYVHGNGKVTELYTKLGDSGMYSAWLVLMPDYGFGFSILAAGSETGRFGVVSALADVVTKTLLPVMEKQAAVEAGRNFAGIYKYEAGGEGMNSTLVLAVAAAEYDDAPGLIVSSWVSNGTDVLPYLARRVGPGPFRLLPSVAGSSGDGKVAFRLVGATDAPTAEVPAGALFFGPGMVSADWLVVDDSTYYGVGLSLFVFDVGSDGQATAVTPAAYRATLTRLAA</sequence>
<keyword evidence="1" id="KW-0732">Signal</keyword>
<dbReference type="RefSeq" id="XP_064670383.1">
    <property type="nucleotide sequence ID" value="XM_064815117.1"/>
</dbReference>
<comment type="caution">
    <text evidence="4">The sequence shown here is derived from an EMBL/GenBank/DDBJ whole genome shotgun (WGS) entry which is preliminary data.</text>
</comment>
<dbReference type="SUPFAM" id="SSF56601">
    <property type="entry name" value="beta-lactamase/transpeptidase-like"/>
    <property type="match status" value="1"/>
</dbReference>
<feature type="domain" description="Beta-lactamase-like ARB-00930-like C-terminal" evidence="3">
    <location>
        <begin position="463"/>
        <end position="614"/>
    </location>
</feature>
<keyword evidence="5" id="KW-1185">Reference proteome</keyword>
<dbReference type="AlphaFoldDB" id="A0AAN6TEA7"/>
<dbReference type="GeneID" id="89939242"/>
<proteinExistence type="predicted"/>
<dbReference type="InterPro" id="IPR001466">
    <property type="entry name" value="Beta-lactam-related"/>
</dbReference>